<dbReference type="STRING" id="3988.B9R8J0"/>
<feature type="compositionally biased region" description="Polar residues" evidence="1">
    <location>
        <begin position="673"/>
        <end position="685"/>
    </location>
</feature>
<sequence>MAEQFSNEGSSTSKISAEDSDANIELNIKTLDSQIYSFKVDKNMLVSAFKEKIANEIGVPVGQQRLIFRGKVLKDEHILSEYQVEDGHTLHLVARQPTQAQSSADTSSGDSNASNGSRGNVASSGTPQNRIGQISHSVVLGTFNVGDPGEGTVPDLSRVIGAVLNSFGIGGQTATNGIGGMQSSTMPNVSSQAAQGNETAGASQSNAGGPNEAGNQTESGQAFPGQPFQSPPQVMQIPLTAAVPLPSLDLPIPDSLRTLTEFMTRMEQALAQYGYQPNTSSNSTGSTPRFELPSNSRGLQALNIVLRHAEQLLNGHAITALSHIAERLEQDGASSDLSIRGQIQTESVQVGLAMQHLGALLLELGRTMLTLRMGQSPAEASVNPGPAVYISPSGPNPIMVQPFPLQTNSLFGGSVAQSNSTNFGPVGIANAPRNINIHITAGTSLAPVVSTLGTRASNGEGMQGERVNATGSSQMRVLPMRNIIAATMPSRSTGIAVPNAAQPGLSVSISQPPSDSTSLSSVISEVSSQLRSIVGNIQGENQPTSGSISSSAGNDTATEQPNGAGESTVALPESMSEGDKQEQDDHIQGSNDEAKERFFSTQDVQSCSVECSSGVTSIKSEETSESASSSSEKRDFSEGGQGVPLGLGMGSLDRKRRTKQPKSLVKSGDDGTSDTPISQNLNIGMSGQQLLQSLASRSSSTNRVGANDTQTGQLPPSGGRNPESGSLGHQDSDAQSDTASIMSQVIRSPALNGLLAGVSEQTGVGSPNVLRNMLQQLTQDPQLMSTVSQIAQQVEGQDLGNMFSGLGSGQGSGIDLSRMMQQMMPVVSQVLGRGPTAQPSPHVEPESQYSESRLDGNENPDGRNVQIDLQEVAQRIGQCNAPGDMFRAIAENAARLTGNESSSQEIVHELSNNEDLVNDYIEMLQLDLHQRLQREHGQD</sequence>
<feature type="region of interest" description="Disordered" evidence="1">
    <location>
        <begin position="612"/>
        <end position="738"/>
    </location>
</feature>
<feature type="domain" description="Ubiquitin-like" evidence="2">
    <location>
        <begin position="24"/>
        <end position="99"/>
    </location>
</feature>
<feature type="compositionally biased region" description="Low complexity" evidence="1">
    <location>
        <begin position="686"/>
        <end position="700"/>
    </location>
</feature>
<dbReference type="Pfam" id="PF00240">
    <property type="entry name" value="ubiquitin"/>
    <property type="match status" value="1"/>
</dbReference>
<dbReference type="Gene3D" id="3.10.20.90">
    <property type="entry name" value="Phosphatidylinositol 3-kinase Catalytic Subunit, Chain A, domain 1"/>
    <property type="match status" value="1"/>
</dbReference>
<evidence type="ECO:0000313" key="4">
    <source>
        <dbReference type="Proteomes" id="UP000008311"/>
    </source>
</evidence>
<dbReference type="eggNOG" id="KOG4248">
    <property type="taxonomic scope" value="Eukaryota"/>
</dbReference>
<feature type="compositionally biased region" description="Polar residues" evidence="1">
    <location>
        <begin position="701"/>
        <end position="714"/>
    </location>
</feature>
<name>B9R8J0_RICCO</name>
<dbReference type="PROSITE" id="PS50053">
    <property type="entry name" value="UBIQUITIN_2"/>
    <property type="match status" value="1"/>
</dbReference>
<feature type="region of interest" description="Disordered" evidence="1">
    <location>
        <begin position="831"/>
        <end position="863"/>
    </location>
</feature>
<feature type="compositionally biased region" description="Polar residues" evidence="1">
    <location>
        <begin position="723"/>
        <end position="738"/>
    </location>
</feature>
<dbReference type="InterPro" id="IPR000626">
    <property type="entry name" value="Ubiquitin-like_dom"/>
</dbReference>
<feature type="region of interest" description="Disordered" evidence="1">
    <location>
        <begin position="97"/>
        <end position="130"/>
    </location>
</feature>
<dbReference type="FunFam" id="3.10.20.90:FF:000154">
    <property type="entry name" value="Large proline-rich protein BAG6"/>
    <property type="match status" value="1"/>
</dbReference>
<dbReference type="InParanoid" id="B9R8J0"/>
<dbReference type="GO" id="GO:0036503">
    <property type="term" value="P:ERAD pathway"/>
    <property type="evidence" value="ECO:0000318"/>
    <property type="project" value="GO_Central"/>
</dbReference>
<dbReference type="SMART" id="SM00213">
    <property type="entry name" value="UBQ"/>
    <property type="match status" value="1"/>
</dbReference>
<dbReference type="AlphaFoldDB" id="B9R8J0"/>
<dbReference type="InterPro" id="IPR029071">
    <property type="entry name" value="Ubiquitin-like_domsf"/>
</dbReference>
<proteinExistence type="predicted"/>
<dbReference type="SUPFAM" id="SSF54236">
    <property type="entry name" value="Ubiquitin-like"/>
    <property type="match status" value="1"/>
</dbReference>
<organism evidence="3 4">
    <name type="scientific">Ricinus communis</name>
    <name type="common">Castor bean</name>
    <dbReference type="NCBI Taxonomy" id="3988"/>
    <lineage>
        <taxon>Eukaryota</taxon>
        <taxon>Viridiplantae</taxon>
        <taxon>Streptophyta</taxon>
        <taxon>Embryophyta</taxon>
        <taxon>Tracheophyta</taxon>
        <taxon>Spermatophyta</taxon>
        <taxon>Magnoliopsida</taxon>
        <taxon>eudicotyledons</taxon>
        <taxon>Gunneridae</taxon>
        <taxon>Pentapetalae</taxon>
        <taxon>rosids</taxon>
        <taxon>fabids</taxon>
        <taxon>Malpighiales</taxon>
        <taxon>Euphorbiaceae</taxon>
        <taxon>Acalyphoideae</taxon>
        <taxon>Acalypheae</taxon>
        <taxon>Ricinus</taxon>
    </lineage>
</organism>
<dbReference type="OrthoDB" id="267397at2759"/>
<dbReference type="FunCoup" id="B9R8J0">
    <property type="interactions" value="2009"/>
</dbReference>
<feature type="compositionally biased region" description="Basic and acidic residues" evidence="1">
    <location>
        <begin position="577"/>
        <end position="589"/>
    </location>
</feature>
<dbReference type="PANTHER" id="PTHR15204">
    <property type="entry name" value="LARGE PROLINE-RICH PROTEIN BAG6"/>
    <property type="match status" value="1"/>
</dbReference>
<feature type="compositionally biased region" description="Polar residues" evidence="1">
    <location>
        <begin position="178"/>
        <end position="220"/>
    </location>
</feature>
<feature type="compositionally biased region" description="Gly residues" evidence="1">
    <location>
        <begin position="639"/>
        <end position="649"/>
    </location>
</feature>
<dbReference type="GO" id="GO:0051787">
    <property type="term" value="F:misfolded protein binding"/>
    <property type="evidence" value="ECO:0000318"/>
    <property type="project" value="GO_Central"/>
</dbReference>
<feature type="region of interest" description="Disordered" evidence="1">
    <location>
        <begin position="178"/>
        <end position="232"/>
    </location>
</feature>
<dbReference type="GO" id="GO:0071818">
    <property type="term" value="C:BAT3 complex"/>
    <property type="evidence" value="ECO:0000318"/>
    <property type="project" value="GO_Central"/>
</dbReference>
<feature type="compositionally biased region" description="Polar residues" evidence="1">
    <location>
        <begin position="538"/>
        <end position="561"/>
    </location>
</feature>
<reference evidence="4" key="1">
    <citation type="journal article" date="2010" name="Nat. Biotechnol.">
        <title>Draft genome sequence of the oilseed species Ricinus communis.</title>
        <authorList>
            <person name="Chan A.P."/>
            <person name="Crabtree J."/>
            <person name="Zhao Q."/>
            <person name="Lorenzi H."/>
            <person name="Orvis J."/>
            <person name="Puiu D."/>
            <person name="Melake-Berhan A."/>
            <person name="Jones K.M."/>
            <person name="Redman J."/>
            <person name="Chen G."/>
            <person name="Cahoon E.B."/>
            <person name="Gedil M."/>
            <person name="Stanke M."/>
            <person name="Haas B.J."/>
            <person name="Wortman J.R."/>
            <person name="Fraser-Liggett C.M."/>
            <person name="Ravel J."/>
            <person name="Rabinowicz P.D."/>
        </authorList>
    </citation>
    <scope>NUCLEOTIDE SEQUENCE [LARGE SCALE GENOMIC DNA]</scope>
    <source>
        <strain evidence="4">cv. Hale</strain>
    </source>
</reference>
<feature type="region of interest" description="Disordered" evidence="1">
    <location>
        <begin position="537"/>
        <end position="589"/>
    </location>
</feature>
<gene>
    <name evidence="3" type="ORF">RCOM_1600180</name>
</gene>
<dbReference type="EMBL" id="EQ973772">
    <property type="protein sequence ID" value="EEF52820.1"/>
    <property type="molecule type" value="Genomic_DNA"/>
</dbReference>
<accession>B9R8J0</accession>
<dbReference type="PANTHER" id="PTHR15204:SF5">
    <property type="entry name" value="LARGE PROLINE-RICH PROTEIN BAG6 ISOFORM X1"/>
    <property type="match status" value="1"/>
</dbReference>
<dbReference type="GO" id="GO:0031593">
    <property type="term" value="F:polyubiquitin modification-dependent protein binding"/>
    <property type="evidence" value="ECO:0000318"/>
    <property type="project" value="GO_Central"/>
</dbReference>
<dbReference type="KEGG" id="rcu:8267870"/>
<evidence type="ECO:0000313" key="3">
    <source>
        <dbReference type="EMBL" id="EEF52820.1"/>
    </source>
</evidence>
<keyword evidence="4" id="KW-1185">Reference proteome</keyword>
<evidence type="ECO:0000259" key="2">
    <source>
        <dbReference type="PROSITE" id="PS50053"/>
    </source>
</evidence>
<evidence type="ECO:0000256" key="1">
    <source>
        <dbReference type="SAM" id="MobiDB-lite"/>
    </source>
</evidence>
<protein>
    <submittedName>
        <fullName evidence="3">Scythe/bat3, putative</fullName>
    </submittedName>
</protein>
<dbReference type="Proteomes" id="UP000008311">
    <property type="component" value="Unassembled WGS sequence"/>
</dbReference>